<dbReference type="EMBL" id="GU071086">
    <property type="protein sequence ID" value="ADB03892.1"/>
    <property type="molecule type" value="Genomic_DNA"/>
</dbReference>
<gene>
    <name evidence="2" type="ORF">MAR_ORF107</name>
</gene>
<feature type="coiled-coil region" evidence="1">
    <location>
        <begin position="90"/>
        <end position="124"/>
    </location>
</feature>
<evidence type="ECO:0000313" key="2">
    <source>
        <dbReference type="EMBL" id="ADB03892.1"/>
    </source>
</evidence>
<dbReference type="RefSeq" id="YP_003406854.1">
    <property type="nucleotide sequence ID" value="NC_013756.1"/>
</dbReference>
<keyword evidence="1" id="KW-0175">Coiled coil</keyword>
<keyword evidence="3" id="KW-1185">Reference proteome</keyword>
<organism evidence="2 3">
    <name type="scientific">Marseillevirus marseillevirus</name>
    <name type="common">GBM</name>
    <dbReference type="NCBI Taxonomy" id="694581"/>
    <lineage>
        <taxon>Viruses</taxon>
        <taxon>Varidnaviria</taxon>
        <taxon>Bamfordvirae</taxon>
        <taxon>Nucleocytoviricota</taxon>
        <taxon>Megaviricetes</taxon>
        <taxon>Pimascovirales</taxon>
        <taxon>Pimascovirales incertae sedis</taxon>
        <taxon>Marseilleviridae</taxon>
        <taxon>Marseillevirus</taxon>
        <taxon>Marseillevirus massiliense</taxon>
    </lineage>
</organism>
<evidence type="ECO:0000313" key="3">
    <source>
        <dbReference type="Proteomes" id="UP000029780"/>
    </source>
</evidence>
<protein>
    <submittedName>
        <fullName evidence="2">Uncharacterized protein</fullName>
    </submittedName>
</protein>
<name>D2XAB5_GBMV</name>
<dbReference type="Proteomes" id="UP000029780">
    <property type="component" value="Segment"/>
</dbReference>
<accession>D2XAB5</accession>
<sequence length="148" mass="17174">MESEVLPKVLDFLRKEFLLEAEGKTVFEGNDEFSIGVSCSDFSYFWTESTFTDDVYFPQFFIGSLSFYSDQAEEALETIKQKILKKNPVHAKYAKKIKGILREKSELERKCSKLQEKYDMLKGSIKYAPGSAEYDKAKEEFHTLQNSF</sequence>
<dbReference type="KEGG" id="vg:8746344"/>
<proteinExistence type="predicted"/>
<reference evidence="2 3" key="1">
    <citation type="journal article" date="2009" name="Proc. Natl. Acad. Sci. U.S.A.">
        <title>Giant Marseillevirus highlights the role of amoebae as a melting pot in emergence of chimeric microorganisms.</title>
        <authorList>
            <person name="Boyer M."/>
            <person name="Yutin N."/>
            <person name="Pagnier I."/>
            <person name="Barrassi L."/>
            <person name="Fournous G."/>
            <person name="Espinosa L."/>
            <person name="Robert C."/>
            <person name="Azza S."/>
            <person name="Sun S."/>
            <person name="Rossmann M.G."/>
            <person name="Suzan-Monti M."/>
            <person name="La Scola B."/>
            <person name="Koonin E.V."/>
            <person name="Raoult D."/>
        </authorList>
    </citation>
    <scope>NUCLEOTIDE SEQUENCE [LARGE SCALE GENOMIC DNA]</scope>
    <source>
        <strain evidence="2 3">T19</strain>
    </source>
</reference>
<dbReference type="GeneID" id="8746344"/>
<organismHost>
    <name type="scientific">Acanthamoeba</name>
    <dbReference type="NCBI Taxonomy" id="5754"/>
</organismHost>
<evidence type="ECO:0000256" key="1">
    <source>
        <dbReference type="SAM" id="Coils"/>
    </source>
</evidence>